<feature type="non-terminal residue" evidence="2">
    <location>
        <position position="1"/>
    </location>
</feature>
<reference evidence="2" key="1">
    <citation type="journal article" date="2014" name="Front. Microbiol.">
        <title>High frequency of phylogenetically diverse reductive dehalogenase-homologous genes in deep subseafloor sedimentary metagenomes.</title>
        <authorList>
            <person name="Kawai M."/>
            <person name="Futagami T."/>
            <person name="Toyoda A."/>
            <person name="Takaki Y."/>
            <person name="Nishi S."/>
            <person name="Hori S."/>
            <person name="Arai W."/>
            <person name="Tsubouchi T."/>
            <person name="Morono Y."/>
            <person name="Uchiyama I."/>
            <person name="Ito T."/>
            <person name="Fujiyama A."/>
            <person name="Inagaki F."/>
            <person name="Takami H."/>
        </authorList>
    </citation>
    <scope>NUCLEOTIDE SEQUENCE</scope>
    <source>
        <strain evidence="2">Expedition CK06-06</strain>
    </source>
</reference>
<organism evidence="2">
    <name type="scientific">marine sediment metagenome</name>
    <dbReference type="NCBI Taxonomy" id="412755"/>
    <lineage>
        <taxon>unclassified sequences</taxon>
        <taxon>metagenomes</taxon>
        <taxon>ecological metagenomes</taxon>
    </lineage>
</organism>
<gene>
    <name evidence="2" type="ORF">S01H1_25555</name>
</gene>
<feature type="transmembrane region" description="Helical" evidence="1">
    <location>
        <begin position="39"/>
        <end position="59"/>
    </location>
</feature>
<evidence type="ECO:0000313" key="2">
    <source>
        <dbReference type="EMBL" id="GAF90533.1"/>
    </source>
</evidence>
<keyword evidence="1" id="KW-0472">Membrane</keyword>
<comment type="caution">
    <text evidence="2">The sequence shown here is derived from an EMBL/GenBank/DDBJ whole genome shotgun (WGS) entry which is preliminary data.</text>
</comment>
<accession>X0TAM1</accession>
<keyword evidence="1" id="KW-0812">Transmembrane</keyword>
<protein>
    <submittedName>
        <fullName evidence="2">Uncharacterized protein</fullName>
    </submittedName>
</protein>
<feature type="transmembrane region" description="Helical" evidence="1">
    <location>
        <begin position="6"/>
        <end position="27"/>
    </location>
</feature>
<dbReference type="AlphaFoldDB" id="X0TAM1"/>
<name>X0TAM1_9ZZZZ</name>
<proteinExistence type="predicted"/>
<keyword evidence="1" id="KW-1133">Transmembrane helix</keyword>
<sequence>CRIRPSGVVSLLIILTLIAIAFAALGLTEKGQALSLPRGSIRAIIALSLIIIYMITGIFLYKEISIVTDPPLSTEAIRFAQQILTTMSTLVVAVSGFYFGSKSVSVDKPAVEPFNIRVISPSKPAFLPNIPGEEMPIKIEVIPIGEAVRWIVDGDTQESLVQTKLYEFIYTRGQSAKDTVTLTFSLVKNPDKVDELIIRPPPP</sequence>
<dbReference type="EMBL" id="BARS01015444">
    <property type="protein sequence ID" value="GAF90533.1"/>
    <property type="molecule type" value="Genomic_DNA"/>
</dbReference>
<evidence type="ECO:0000256" key="1">
    <source>
        <dbReference type="SAM" id="Phobius"/>
    </source>
</evidence>